<dbReference type="CDD" id="cd04301">
    <property type="entry name" value="NAT_SF"/>
    <property type="match status" value="1"/>
</dbReference>
<proteinExistence type="predicted"/>
<sequence length="297" mass="34759">MIEFKLANKEDINQISDFIAEINKVEESNIGFCGIDNNEIFHSLIEDITDIPFYKSFIIAYQNEKIIGVLGFDTDFSSNNVEVWGPFIKESKWNIVYDMWGKMIERLADEIELISMFINKKNKRCLSLVENLNFNKKSEEIIFNFERRNISKLLGIPNIELSPIYYQDMESLHDKVFPKTYYTGKEIIERLNNYRKVFINTENNDLAGYIYTEVNPRFGEGSIEFFAVEETQRGKGIGNKLLSMALKWLFTFEGVNDITLCVNSENKKAVELYKRIGFKQTNQLCYFTKSIKNNEKM</sequence>
<accession>A0A942UVL6</accession>
<dbReference type="PANTHER" id="PTHR43617">
    <property type="entry name" value="L-AMINO ACID N-ACETYLTRANSFERASE"/>
    <property type="match status" value="1"/>
</dbReference>
<evidence type="ECO:0000313" key="2">
    <source>
        <dbReference type="EMBL" id="MBS4537716.1"/>
    </source>
</evidence>
<keyword evidence="3" id="KW-1185">Reference proteome</keyword>
<name>A0A942UVL6_9FIRM</name>
<dbReference type="InterPro" id="IPR000182">
    <property type="entry name" value="GNAT_dom"/>
</dbReference>
<dbReference type="PANTHER" id="PTHR43617:SF34">
    <property type="entry name" value="PUTATIVE-RELATED"/>
    <property type="match status" value="1"/>
</dbReference>
<dbReference type="Proteomes" id="UP000724672">
    <property type="component" value="Unassembled WGS sequence"/>
</dbReference>
<dbReference type="RefSeq" id="WP_203365646.1">
    <property type="nucleotide sequence ID" value="NZ_WSFT01000021.1"/>
</dbReference>
<dbReference type="InterPro" id="IPR050276">
    <property type="entry name" value="MshD_Acetyltransferase"/>
</dbReference>
<dbReference type="InterPro" id="IPR016181">
    <property type="entry name" value="Acyl_CoA_acyltransferase"/>
</dbReference>
<comment type="caution">
    <text evidence="2">The sequence shown here is derived from an EMBL/GenBank/DDBJ whole genome shotgun (WGS) entry which is preliminary data.</text>
</comment>
<reference evidence="2" key="1">
    <citation type="submission" date="2019-12" db="EMBL/GenBank/DDBJ databases">
        <title>Clostridiaceae gen. nov. sp. nov., isolated from sediment in Xinjiang, China.</title>
        <authorList>
            <person name="Zhang R."/>
        </authorList>
    </citation>
    <scope>NUCLEOTIDE SEQUENCE</scope>
    <source>
        <strain evidence="2">D2Q-11</strain>
    </source>
</reference>
<protein>
    <submittedName>
        <fullName evidence="2">GNAT family N-acetyltransferase</fullName>
    </submittedName>
</protein>
<dbReference type="AlphaFoldDB" id="A0A942UVL6"/>
<dbReference type="GO" id="GO:0016747">
    <property type="term" value="F:acyltransferase activity, transferring groups other than amino-acyl groups"/>
    <property type="evidence" value="ECO:0007669"/>
    <property type="project" value="InterPro"/>
</dbReference>
<dbReference type="PROSITE" id="PS51186">
    <property type="entry name" value="GNAT"/>
    <property type="match status" value="1"/>
</dbReference>
<organism evidence="2 3">
    <name type="scientific">Anaeromonas frigoriresistens</name>
    <dbReference type="NCBI Taxonomy" id="2683708"/>
    <lineage>
        <taxon>Bacteria</taxon>
        <taxon>Bacillati</taxon>
        <taxon>Bacillota</taxon>
        <taxon>Tissierellia</taxon>
        <taxon>Tissierellales</taxon>
        <taxon>Thermohalobacteraceae</taxon>
        <taxon>Anaeromonas</taxon>
    </lineage>
</organism>
<evidence type="ECO:0000259" key="1">
    <source>
        <dbReference type="PROSITE" id="PS51186"/>
    </source>
</evidence>
<dbReference type="Pfam" id="PF00583">
    <property type="entry name" value="Acetyltransf_1"/>
    <property type="match status" value="1"/>
</dbReference>
<dbReference type="SUPFAM" id="SSF55729">
    <property type="entry name" value="Acyl-CoA N-acyltransferases (Nat)"/>
    <property type="match status" value="1"/>
</dbReference>
<feature type="domain" description="N-acetyltransferase" evidence="1">
    <location>
        <begin position="156"/>
        <end position="297"/>
    </location>
</feature>
<evidence type="ECO:0000313" key="3">
    <source>
        <dbReference type="Proteomes" id="UP000724672"/>
    </source>
</evidence>
<dbReference type="Gene3D" id="3.40.630.30">
    <property type="match status" value="2"/>
</dbReference>
<gene>
    <name evidence="2" type="ORF">GOQ27_04535</name>
</gene>
<dbReference type="EMBL" id="WSFT01000021">
    <property type="protein sequence ID" value="MBS4537716.1"/>
    <property type="molecule type" value="Genomic_DNA"/>
</dbReference>